<dbReference type="Proteomes" id="UP000463700">
    <property type="component" value="Unassembled WGS sequence"/>
</dbReference>
<evidence type="ECO:0000256" key="1">
    <source>
        <dbReference type="SAM" id="Coils"/>
    </source>
</evidence>
<name>A0A6N6W2B7_9BURK</name>
<keyword evidence="1" id="KW-0175">Coiled coil</keyword>
<protein>
    <recommendedName>
        <fullName evidence="4">Tetratricopeptide repeat protein</fullName>
    </recommendedName>
</protein>
<gene>
    <name evidence="2" type="ORF">FSO04_39995</name>
</gene>
<evidence type="ECO:0008006" key="4">
    <source>
        <dbReference type="Google" id="ProtNLM"/>
    </source>
</evidence>
<dbReference type="AlphaFoldDB" id="A0A6N6W2B7"/>
<organism evidence="2 3">
    <name type="scientific">Paraburkholderia madseniana</name>
    <dbReference type="NCBI Taxonomy" id="2599607"/>
    <lineage>
        <taxon>Bacteria</taxon>
        <taxon>Pseudomonadati</taxon>
        <taxon>Pseudomonadota</taxon>
        <taxon>Betaproteobacteria</taxon>
        <taxon>Burkholderiales</taxon>
        <taxon>Burkholderiaceae</taxon>
        <taxon>Paraburkholderia</taxon>
    </lineage>
</organism>
<feature type="coiled-coil region" evidence="1">
    <location>
        <begin position="586"/>
        <end position="616"/>
    </location>
</feature>
<dbReference type="Gene3D" id="1.25.40.10">
    <property type="entry name" value="Tetratricopeptide repeat domain"/>
    <property type="match status" value="1"/>
</dbReference>
<dbReference type="OrthoDB" id="7062983at2"/>
<dbReference type="EMBL" id="VOSW01000130">
    <property type="protein sequence ID" value="KAE8754381.1"/>
    <property type="molecule type" value="Genomic_DNA"/>
</dbReference>
<reference evidence="2 3" key="1">
    <citation type="journal article" date="2020" name="Int. J. Syst. Evol. Microbiol.">
        <title>Paraburkholderia madseniana sp. nov., a phenolic acid-degrading bacterium isolated from acidic forest soil.</title>
        <authorList>
            <person name="Wilhelm R.C."/>
            <person name="Murphy S.J.L."/>
            <person name="Feriancek N.M."/>
            <person name="Karasz D.C."/>
            <person name="DeRito C.M."/>
            <person name="Newman J.D."/>
            <person name="Buckley D.H."/>
        </authorList>
    </citation>
    <scope>NUCLEOTIDE SEQUENCE [LARGE SCALE GENOMIC DNA]</scope>
    <source>
        <strain evidence="2 3">RP11</strain>
    </source>
</reference>
<accession>A0A6N6W2B7</accession>
<dbReference type="InterPro" id="IPR011990">
    <property type="entry name" value="TPR-like_helical_dom_sf"/>
</dbReference>
<comment type="caution">
    <text evidence="2">The sequence shown here is derived from an EMBL/GenBank/DDBJ whole genome shotgun (WGS) entry which is preliminary data.</text>
</comment>
<proteinExistence type="predicted"/>
<dbReference type="RefSeq" id="WP_154566943.1">
    <property type="nucleotide sequence ID" value="NZ_VOSW01000130.1"/>
</dbReference>
<evidence type="ECO:0000313" key="2">
    <source>
        <dbReference type="EMBL" id="KAE8754381.1"/>
    </source>
</evidence>
<evidence type="ECO:0000313" key="3">
    <source>
        <dbReference type="Proteomes" id="UP000463700"/>
    </source>
</evidence>
<sequence>MEPTRINTLSVLLEQNVQPDPEAGMESAADACLVQRQFDDALLGYYQLDVSTPRIATKTAYCEWMVGHYAEARNRLFAVEEELEADGIGLLCELIRRDSDYKRRAADMEAIWPLLQAVIASESVPLIAATARARTWWPPDTEDREQRHRDLERVLSLHPESQHLRLSLLAAKEHAGASAAERYALLHAWQYPSPMPRYLWESAIIASEADEFGEALENLNQLEEYERRSESPSRNLLLNIALARCDIEVASNAPDAICGLDRLLSDESLNSDDRARVARVALAAACSVAPERISTVADSYLTALEAREDGLSLSRADLTDEPFPIDGAGWDTYGESWSCGDLTAWQAVLIETPRKRAQLFFCAAFCVAEIDARYDEADDSFSPSTEWWDSLADLLGDISGHKEEFGGRLLSLDAAIRANRHRPNWARIGQDWVESEWFASKNEHYYTHGWLTLQAISRSKSSARIFATGVIKRLRDNLPAGPLAYDLVLDLIQTLVDLEVHHELYLLMQSVAEGDERPDVQFYRGLAASSTSRDAEARAAYEQVLEKQPNHHSAIFNSLLLCKTHSDSPFLDQLETLVAKYPEEKLEDKQELFAALANARQRCEDKEAVKRELIRIELSKYPRLVEKQVEPKDISLRAAVALLALFRCAKAEPGDETLPPFEGCDTPFSSAIGGRRILFDLIQTGLIAVDPHTKLDAFSVKDGKVSGWFLGSIRWCISPAVRSLVERLRDSNGEIPDSWRREVESFALEIARGEIVEYLNHLADERGWPEPGNTEEVSDLTRALVNEVPVAQAFYLAYLGAMSASDYKQKYPVSRQQAADMLVKRTGQRLESLREGRLAPKAYDRPWKLPRSAVSLALWGTILDMGDHGFRQRIADAVASL</sequence>